<feature type="coiled-coil region" evidence="1">
    <location>
        <begin position="40"/>
        <end position="109"/>
    </location>
</feature>
<evidence type="ECO:0000256" key="1">
    <source>
        <dbReference type="SAM" id="Coils"/>
    </source>
</evidence>
<sequence length="178" mass="20326">MNEDKGLVAKAVAAETEQEELFESRQVIEETFAGVLNTYVLEKTEQVERIEEKLEQLISGQMAKLQALQNARPGMLSMPSKKQTWSANIAVAQSRLNRLHDRLEDVREIRDGMALGVPKIQELAARKLRMEEPDLAKKFDDVQTAVRVHNLHEKQRKEKEQQKRQAGLSLSLGQKIVR</sequence>
<dbReference type="NCBIfam" id="NF042916">
    <property type="entry name" value="IncP_KfrC_dom"/>
    <property type="match status" value="1"/>
</dbReference>
<gene>
    <name evidence="3" type="ORF">NGTW08_p0041</name>
</gene>
<accession>A0A171IPV6</accession>
<feature type="region of interest" description="Disordered" evidence="2">
    <location>
        <begin position="152"/>
        <end position="178"/>
    </location>
</feature>
<dbReference type="InterPro" id="IPR050043">
    <property type="entry name" value="KfrC-like_dom"/>
</dbReference>
<feature type="compositionally biased region" description="Basic and acidic residues" evidence="2">
    <location>
        <begin position="152"/>
        <end position="163"/>
    </location>
</feature>
<evidence type="ECO:0000256" key="2">
    <source>
        <dbReference type="SAM" id="MobiDB-lite"/>
    </source>
</evidence>
<evidence type="ECO:0000313" key="3">
    <source>
        <dbReference type="EMBL" id="ADV09171.1"/>
    </source>
</evidence>
<protein>
    <submittedName>
        <fullName evidence="3">KfrC</fullName>
    </submittedName>
</protein>
<proteinExistence type="predicted"/>
<reference evidence="3" key="1">
    <citation type="submission" date="2010-12" db="EMBL/GenBank/DDBJ databases">
        <authorList>
            <person name="Wang C.B."/>
            <person name="He X.J."/>
        </authorList>
    </citation>
    <scope>NUCLEOTIDE SEQUENCE</scope>
    <source>
        <strain evidence="3">TCDC-NG08107</strain>
        <plasmid evidence="3">pNGTCDC08107</plasmid>
    </source>
</reference>
<organism evidence="3">
    <name type="scientific">Neisseria gonorrhoeae TCDC-NG08107</name>
    <dbReference type="NCBI Taxonomy" id="940296"/>
    <lineage>
        <taxon>Bacteria</taxon>
        <taxon>Pseudomonadati</taxon>
        <taxon>Pseudomonadota</taxon>
        <taxon>Betaproteobacteria</taxon>
        <taxon>Neisseriales</taxon>
        <taxon>Neisseriaceae</taxon>
        <taxon>Neisseria</taxon>
    </lineage>
</organism>
<dbReference type="BioCyc" id="NGON940296:GLHN-2250-MONOMER"/>
<keyword evidence="1" id="KW-0175">Coiled coil</keyword>
<name>A0A171IPV6_NEIGO</name>
<keyword evidence="3" id="KW-0614">Plasmid</keyword>
<dbReference type="EMBL" id="CP002441">
    <property type="protein sequence ID" value="ADV09171.1"/>
    <property type="molecule type" value="Genomic_DNA"/>
</dbReference>
<reference evidence="3" key="2">
    <citation type="journal article" date="2011" name="J. Bacteriol.">
        <title>Draft genome sequence of a dominant, multidrug-resistant Neisseria gonorrhoeae strain, TCDC-NG08107, from a sexual group at high risk of acquiring human immunodeficiency virus infection and syphilis.</title>
        <authorList>
            <person name="Chen C.C."/>
            <person name="Hsia K.C."/>
            <person name="Huang C.T."/>
            <person name="Wong W.W."/>
            <person name="Yen M.Y."/>
            <person name="Li L.H."/>
            <person name="Lin K.Y."/>
            <person name="Chen K.W."/>
            <person name="Li S.Y."/>
        </authorList>
    </citation>
    <scope>NUCLEOTIDE SEQUENCE</scope>
    <source>
        <strain evidence="3">TCDC-NG08107</strain>
        <plasmid evidence="3">pNGTCDC08107</plasmid>
    </source>
</reference>
<geneLocation type="plasmid" evidence="3">
    <name>pNGTCDC08107</name>
</geneLocation>
<dbReference type="AlphaFoldDB" id="A0A171IPV6"/>